<dbReference type="AlphaFoldDB" id="A0A0P7Y632"/>
<keyword evidence="1" id="KW-1133">Transmembrane helix</keyword>
<organism evidence="2 3">
    <name type="scientific">Algoriphagus marincola HL-49</name>
    <dbReference type="NCBI Taxonomy" id="1305737"/>
    <lineage>
        <taxon>Bacteria</taxon>
        <taxon>Pseudomonadati</taxon>
        <taxon>Bacteroidota</taxon>
        <taxon>Cytophagia</taxon>
        <taxon>Cytophagales</taxon>
        <taxon>Cyclobacteriaceae</taxon>
        <taxon>Algoriphagus</taxon>
    </lineage>
</organism>
<evidence type="ECO:0000313" key="2">
    <source>
        <dbReference type="EMBL" id="KPQ09662.1"/>
    </source>
</evidence>
<comment type="caution">
    <text evidence="2">The sequence shown here is derived from an EMBL/GenBank/DDBJ whole genome shotgun (WGS) entry which is preliminary data.</text>
</comment>
<keyword evidence="1" id="KW-0812">Transmembrane</keyword>
<dbReference type="EMBL" id="LJXT01000139">
    <property type="protein sequence ID" value="KPQ09662.1"/>
    <property type="molecule type" value="Genomic_DNA"/>
</dbReference>
<sequence>MAENILRIPRSIRGSHARLSLSLEGRSDLQNSNNNQMKTTFKIIGITFLLALMATGGTFGQQLPQFSQYIFNGLHVNPGYAGYKGEPYIQSTFRSQWIRFPGSPETFTVTADLSANEGTMGFGFSILSDNIGPARTNGGLVTYAYRIQTGRDSYLGLGVSAGVTEYAIDGSMLDPNDFPDSEIPEGRINLFTPNLNSGLFFHTSKFYAGFSVYNMIGKRALEREDVALAYHDFHYYLTAGALFDLGSTVKFKPSFLIKEVKGAPTNYDINAMFLFGERIWLGGSYRSNMKIWNDNLPENLSNRNAFAAIVEIFATDRIRLGYAYDHNLNVLQDFRSNSHELSVGFYMIPRRAVITNQRWF</sequence>
<evidence type="ECO:0000313" key="3">
    <source>
        <dbReference type="Proteomes" id="UP000050421"/>
    </source>
</evidence>
<evidence type="ECO:0000256" key="1">
    <source>
        <dbReference type="SAM" id="Phobius"/>
    </source>
</evidence>
<protein>
    <submittedName>
        <fullName evidence="2">T9SS substrate secretin</fullName>
    </submittedName>
</protein>
<gene>
    <name evidence="2" type="primary">sprF</name>
    <name evidence="2" type="ORF">HLUCCX10_16155</name>
</gene>
<accession>A0A0P7Y632</accession>
<dbReference type="STRING" id="1305737.GCA_000526355_03179"/>
<reference evidence="2 3" key="1">
    <citation type="submission" date="2015-09" db="EMBL/GenBank/DDBJ databases">
        <title>Identification and resolution of microdiversity through metagenomic sequencing of parallel consortia.</title>
        <authorList>
            <person name="Nelson W.C."/>
            <person name="Romine M.F."/>
            <person name="Lindemann S.R."/>
        </authorList>
    </citation>
    <scope>NUCLEOTIDE SEQUENCE [LARGE SCALE GENOMIC DNA]</scope>
    <source>
        <strain evidence="2">HL-49</strain>
    </source>
</reference>
<dbReference type="eggNOG" id="COG3064">
    <property type="taxonomic scope" value="Bacteria"/>
</dbReference>
<dbReference type="NCBIfam" id="TIGR03519">
    <property type="entry name" value="T9SS_PorP_fam"/>
    <property type="match status" value="1"/>
</dbReference>
<proteinExistence type="predicted"/>
<dbReference type="InterPro" id="IPR019861">
    <property type="entry name" value="PorP/SprF_Bacteroidetes"/>
</dbReference>
<keyword evidence="1" id="KW-0472">Membrane</keyword>
<feature type="transmembrane region" description="Helical" evidence="1">
    <location>
        <begin position="41"/>
        <end position="60"/>
    </location>
</feature>
<dbReference type="PATRIC" id="fig|1305737.6.peg.227"/>
<dbReference type="Pfam" id="PF11751">
    <property type="entry name" value="PorP_SprF"/>
    <property type="match status" value="1"/>
</dbReference>
<dbReference type="Proteomes" id="UP000050421">
    <property type="component" value="Unassembled WGS sequence"/>
</dbReference>
<name>A0A0P7Y632_9BACT</name>